<gene>
    <name evidence="1" type="ORF">D5018_03495</name>
</gene>
<proteinExistence type="predicted"/>
<protein>
    <submittedName>
        <fullName evidence="1">Uncharacterized protein</fullName>
    </submittedName>
</protein>
<sequence length="130" mass="15538">MIVRPLNHPLSCDSIRGSSSINCFDKKIQTKPLFQTAFSARNKCKEEFGPKWDIHDKLVKNLHEAWMIEVDKIPLVVDQAWLSVRYRVRDRLPKAESVRLYRQQVWLRAREIQNQKQRKFINRLLPKQIN</sequence>
<dbReference type="Proteomes" id="UP000281474">
    <property type="component" value="Unassembled WGS sequence"/>
</dbReference>
<dbReference type="RefSeq" id="WP_121837595.1">
    <property type="nucleotide sequence ID" value="NZ_ML014757.1"/>
</dbReference>
<evidence type="ECO:0000313" key="1">
    <source>
        <dbReference type="EMBL" id="RLV61075.1"/>
    </source>
</evidence>
<dbReference type="AlphaFoldDB" id="A0A3L8Q0I1"/>
<keyword evidence="2" id="KW-1185">Reference proteome</keyword>
<reference evidence="1 2" key="1">
    <citation type="submission" date="2018-09" db="EMBL/GenBank/DDBJ databases">
        <title>Phylogeny of the Shewanellaceae, and recommendation for two new genera, Pseudoshewanella and Parashewanella.</title>
        <authorList>
            <person name="Wang G."/>
        </authorList>
    </citation>
    <scope>NUCLEOTIDE SEQUENCE [LARGE SCALE GENOMIC DNA]</scope>
    <source>
        <strain evidence="1 2">C51</strain>
    </source>
</reference>
<evidence type="ECO:0000313" key="2">
    <source>
        <dbReference type="Proteomes" id="UP000281474"/>
    </source>
</evidence>
<dbReference type="EMBL" id="QZEI01000008">
    <property type="protein sequence ID" value="RLV61075.1"/>
    <property type="molecule type" value="Genomic_DNA"/>
</dbReference>
<name>A0A3L8Q0I1_9GAMM</name>
<comment type="caution">
    <text evidence="1">The sequence shown here is derived from an EMBL/GenBank/DDBJ whole genome shotgun (WGS) entry which is preliminary data.</text>
</comment>
<organism evidence="1 2">
    <name type="scientific">Parashewanella curva</name>
    <dbReference type="NCBI Taxonomy" id="2338552"/>
    <lineage>
        <taxon>Bacteria</taxon>
        <taxon>Pseudomonadati</taxon>
        <taxon>Pseudomonadota</taxon>
        <taxon>Gammaproteobacteria</taxon>
        <taxon>Alteromonadales</taxon>
        <taxon>Shewanellaceae</taxon>
        <taxon>Parashewanella</taxon>
    </lineage>
</organism>
<accession>A0A3L8Q0I1</accession>